<sequence>MTILPALRYLPLSVLRAAAQAVAWWLKRSPHKSMLWKTRVNIALAYPERTDQQQEQLARQSIEEQCLSYVESLKCWAMPAAWSVAQIRHVEHLERLTTALKNPNGALIITPHLGVWEMMNAWVHQYGTPTILYKPMQNPHINAFVLQARQRLHAQLVATDASGVKALFKTLKQGGFGVILPDHVPQPSGGIDAAFFGVETLSSTLASKMAQKTRCALIGLSCFRREDGQGFDVYCDALNDAALYDSDLQTATTALNHAIEHMIVRNAASYMWGYKRFKHIAAHDDVYALEIEHIRQWRRKLL</sequence>
<proteinExistence type="predicted"/>
<dbReference type="PANTHER" id="PTHR30606:SF10">
    <property type="entry name" value="PHOSPHATIDYLINOSITOL MANNOSIDE ACYLTRANSFERASE"/>
    <property type="match status" value="1"/>
</dbReference>
<dbReference type="PIRSF" id="PIRSF026649">
    <property type="entry name" value="MsbB"/>
    <property type="match status" value="1"/>
</dbReference>
<evidence type="ECO:0000256" key="1">
    <source>
        <dbReference type="ARBA" id="ARBA00004533"/>
    </source>
</evidence>
<keyword evidence="8" id="KW-1185">Reference proteome</keyword>
<gene>
    <name evidence="7" type="ORF">BFG52_13185</name>
</gene>
<dbReference type="InterPro" id="IPR004960">
    <property type="entry name" value="LipA_acyltrans"/>
</dbReference>
<evidence type="ECO:0000256" key="6">
    <source>
        <dbReference type="ARBA" id="ARBA00023315"/>
    </source>
</evidence>
<dbReference type="CDD" id="cd07984">
    <property type="entry name" value="LPLAT_LABLAT-like"/>
    <property type="match status" value="1"/>
</dbReference>
<dbReference type="Proteomes" id="UP000093391">
    <property type="component" value="Chromosome"/>
</dbReference>
<organism evidence="7 8">
    <name type="scientific">Acinetobacter larvae</name>
    <dbReference type="NCBI Taxonomy" id="1789224"/>
    <lineage>
        <taxon>Bacteria</taxon>
        <taxon>Pseudomonadati</taxon>
        <taxon>Pseudomonadota</taxon>
        <taxon>Gammaproteobacteria</taxon>
        <taxon>Moraxellales</taxon>
        <taxon>Moraxellaceae</taxon>
        <taxon>Acinetobacter</taxon>
    </lineage>
</organism>
<dbReference type="STRING" id="1789224.BFG52_13185"/>
<dbReference type="Pfam" id="PF03279">
    <property type="entry name" value="Lip_A_acyltrans"/>
    <property type="match status" value="1"/>
</dbReference>
<dbReference type="GO" id="GO:0009247">
    <property type="term" value="P:glycolipid biosynthetic process"/>
    <property type="evidence" value="ECO:0007669"/>
    <property type="project" value="UniProtKB-ARBA"/>
</dbReference>
<dbReference type="AlphaFoldDB" id="A0A1B2M1Z2"/>
<dbReference type="OrthoDB" id="9803456at2"/>
<reference evidence="7 8" key="1">
    <citation type="submission" date="2016-08" db="EMBL/GenBank/DDBJ databases">
        <authorList>
            <person name="Seilhamer J.J."/>
        </authorList>
    </citation>
    <scope>NUCLEOTIDE SEQUENCE [LARGE SCALE GENOMIC DNA]</scope>
    <source>
        <strain evidence="7 8">BRTC-1</strain>
    </source>
</reference>
<dbReference type="EMBL" id="CP016895">
    <property type="protein sequence ID" value="AOA59216.1"/>
    <property type="molecule type" value="Genomic_DNA"/>
</dbReference>
<evidence type="ECO:0000256" key="4">
    <source>
        <dbReference type="ARBA" id="ARBA00022679"/>
    </source>
</evidence>
<keyword evidence="3" id="KW-0997">Cell inner membrane</keyword>
<keyword evidence="2" id="KW-1003">Cell membrane</keyword>
<evidence type="ECO:0000256" key="5">
    <source>
        <dbReference type="ARBA" id="ARBA00023136"/>
    </source>
</evidence>
<dbReference type="GO" id="GO:0016746">
    <property type="term" value="F:acyltransferase activity"/>
    <property type="evidence" value="ECO:0007669"/>
    <property type="project" value="UniProtKB-KW"/>
</dbReference>
<keyword evidence="5" id="KW-0472">Membrane</keyword>
<accession>A0A1B2M1Z2</accession>
<keyword evidence="6 7" id="KW-0012">Acyltransferase</keyword>
<comment type="subcellular location">
    <subcellularLocation>
        <location evidence="1">Cell inner membrane</location>
    </subcellularLocation>
</comment>
<name>A0A1B2M1Z2_9GAMM</name>
<dbReference type="RefSeq" id="WP_067557132.1">
    <property type="nucleotide sequence ID" value="NZ_CP016895.1"/>
</dbReference>
<protein>
    <submittedName>
        <fullName evidence="7">Lipid A biosynthesis acyltransferase</fullName>
    </submittedName>
</protein>
<evidence type="ECO:0000313" key="8">
    <source>
        <dbReference type="Proteomes" id="UP000093391"/>
    </source>
</evidence>
<keyword evidence="4 7" id="KW-0808">Transferase</keyword>
<dbReference type="KEGG" id="ala:BFG52_13185"/>
<dbReference type="PANTHER" id="PTHR30606">
    <property type="entry name" value="LIPID A BIOSYNTHESIS LAUROYL ACYLTRANSFERASE"/>
    <property type="match status" value="1"/>
</dbReference>
<evidence type="ECO:0000256" key="3">
    <source>
        <dbReference type="ARBA" id="ARBA00022519"/>
    </source>
</evidence>
<evidence type="ECO:0000313" key="7">
    <source>
        <dbReference type="EMBL" id="AOA59216.1"/>
    </source>
</evidence>
<evidence type="ECO:0000256" key="2">
    <source>
        <dbReference type="ARBA" id="ARBA00022475"/>
    </source>
</evidence>
<dbReference type="GO" id="GO:0005886">
    <property type="term" value="C:plasma membrane"/>
    <property type="evidence" value="ECO:0007669"/>
    <property type="project" value="UniProtKB-SubCell"/>
</dbReference>